<dbReference type="SUPFAM" id="SSF55486">
    <property type="entry name" value="Metalloproteases ('zincins'), catalytic domain"/>
    <property type="match status" value="1"/>
</dbReference>
<reference evidence="2 3" key="1">
    <citation type="submission" date="2019-08" db="EMBL/GenBank/DDBJ databases">
        <title>Bradyrhizobium hipponensis sp. nov., a rhizobium isolated from a Lupinus angustifolius root nodule in Tunisia.</title>
        <authorList>
            <person name="Off K."/>
            <person name="Rejili M."/>
            <person name="Mars M."/>
            <person name="Brachmann A."/>
            <person name="Marin M."/>
        </authorList>
    </citation>
    <scope>NUCLEOTIDE SEQUENCE [LARGE SCALE GENOMIC DNA]</scope>
    <source>
        <strain evidence="2 3">CTAW11</strain>
    </source>
</reference>
<evidence type="ECO:0000256" key="1">
    <source>
        <dbReference type="SAM" id="SignalP"/>
    </source>
</evidence>
<keyword evidence="3" id="KW-1185">Reference proteome</keyword>
<comment type="caution">
    <text evidence="2">The sequence shown here is derived from an EMBL/GenBank/DDBJ whole genome shotgun (WGS) entry which is preliminary data.</text>
</comment>
<keyword evidence="1" id="KW-0732">Signal</keyword>
<feature type="chain" id="PRO_5024355388" evidence="1">
    <location>
        <begin position="26"/>
        <end position="207"/>
    </location>
</feature>
<name>A0A5S4WDE1_9BRAD</name>
<dbReference type="OrthoDB" id="7572867at2"/>
<dbReference type="EMBL" id="VSSR01000047">
    <property type="protein sequence ID" value="TYL78975.1"/>
    <property type="molecule type" value="Genomic_DNA"/>
</dbReference>
<feature type="signal peptide" evidence="1">
    <location>
        <begin position="1"/>
        <end position="25"/>
    </location>
</feature>
<dbReference type="AlphaFoldDB" id="A0A5S4WDE1"/>
<dbReference type="RefSeq" id="WP_148754200.1">
    <property type="nucleotide sequence ID" value="NZ_VSSR01000047.1"/>
</dbReference>
<protein>
    <submittedName>
        <fullName evidence="2">Uncharacterized protein</fullName>
    </submittedName>
</protein>
<sequence>MTDSDRRRLVLAGAAVVLGLPSAVAQNGPTFTYRGITVDTSAAQDPPYIMEVVASLKHQIDIVVECGAKPEIMTFFKSQPVSVKPGQGDGGGHFTSKVKGVTVDAAVVAPEKPVLLHELLHAYHFRVLPGALENPDLVRFYGIARQDELYPLDAYVLKNVQEFFAVTGSLYLWGNVDRPPNNRATLHDKQPVYYQWLGDLFGVQKKA</sequence>
<dbReference type="Gene3D" id="3.40.390.10">
    <property type="entry name" value="Collagenase (Catalytic Domain)"/>
    <property type="match status" value="1"/>
</dbReference>
<dbReference type="GO" id="GO:0008237">
    <property type="term" value="F:metallopeptidase activity"/>
    <property type="evidence" value="ECO:0007669"/>
    <property type="project" value="InterPro"/>
</dbReference>
<proteinExistence type="predicted"/>
<gene>
    <name evidence="2" type="ORF">FXB38_28255</name>
</gene>
<organism evidence="2 3">
    <name type="scientific">Bradyrhizobium cytisi</name>
    <dbReference type="NCBI Taxonomy" id="515489"/>
    <lineage>
        <taxon>Bacteria</taxon>
        <taxon>Pseudomonadati</taxon>
        <taxon>Pseudomonadota</taxon>
        <taxon>Alphaproteobacteria</taxon>
        <taxon>Hyphomicrobiales</taxon>
        <taxon>Nitrobacteraceae</taxon>
        <taxon>Bradyrhizobium</taxon>
    </lineage>
</organism>
<evidence type="ECO:0000313" key="2">
    <source>
        <dbReference type="EMBL" id="TYL78975.1"/>
    </source>
</evidence>
<accession>A0A5S4WDE1</accession>
<dbReference type="InterPro" id="IPR024079">
    <property type="entry name" value="MetalloPept_cat_dom_sf"/>
</dbReference>
<evidence type="ECO:0000313" key="3">
    <source>
        <dbReference type="Proteomes" id="UP000324853"/>
    </source>
</evidence>
<dbReference type="Proteomes" id="UP000324853">
    <property type="component" value="Unassembled WGS sequence"/>
</dbReference>